<dbReference type="RefSeq" id="WP_067518048.1">
    <property type="nucleotide sequence ID" value="NZ_JABELX010000003.1"/>
</dbReference>
<organism evidence="2 3">
    <name type="scientific">Nocardia uniformis</name>
    <dbReference type="NCBI Taxonomy" id="53432"/>
    <lineage>
        <taxon>Bacteria</taxon>
        <taxon>Bacillati</taxon>
        <taxon>Actinomycetota</taxon>
        <taxon>Actinomycetes</taxon>
        <taxon>Mycobacteriales</taxon>
        <taxon>Nocardiaceae</taxon>
        <taxon>Nocardia</taxon>
    </lineage>
</organism>
<evidence type="ECO:0000256" key="1">
    <source>
        <dbReference type="SAM" id="MobiDB-lite"/>
    </source>
</evidence>
<accession>A0A849BTS2</accession>
<dbReference type="Proteomes" id="UP000586827">
    <property type="component" value="Unassembled WGS sequence"/>
</dbReference>
<name>A0A849BTS2_9NOCA</name>
<evidence type="ECO:0000313" key="3">
    <source>
        <dbReference type="Proteomes" id="UP000586827"/>
    </source>
</evidence>
<sequence length="78" mass="8738">MTEHLPRDLVAALMQQKPKPTTLPGQEPAPANPPTPGKPQYDQNDVPIGDDPDYPEAVAYEDWHANETWSIKAPEYWA</sequence>
<feature type="region of interest" description="Disordered" evidence="1">
    <location>
        <begin position="1"/>
        <end position="55"/>
    </location>
</feature>
<protein>
    <submittedName>
        <fullName evidence="2">Uncharacterized protein</fullName>
    </submittedName>
</protein>
<reference evidence="2 3" key="1">
    <citation type="submission" date="2020-05" db="EMBL/GenBank/DDBJ databases">
        <title>MicrobeNet Type strains.</title>
        <authorList>
            <person name="Nicholson A.C."/>
        </authorList>
    </citation>
    <scope>NUCLEOTIDE SEQUENCE [LARGE SCALE GENOMIC DNA]</scope>
    <source>
        <strain evidence="2 3">JCM 3224</strain>
    </source>
</reference>
<evidence type="ECO:0000313" key="2">
    <source>
        <dbReference type="EMBL" id="NNH70022.1"/>
    </source>
</evidence>
<keyword evidence="3" id="KW-1185">Reference proteome</keyword>
<proteinExistence type="predicted"/>
<gene>
    <name evidence="2" type="ORF">HLB23_09125</name>
</gene>
<dbReference type="EMBL" id="JABELX010000003">
    <property type="protein sequence ID" value="NNH70022.1"/>
    <property type="molecule type" value="Genomic_DNA"/>
</dbReference>
<comment type="caution">
    <text evidence="2">The sequence shown here is derived from an EMBL/GenBank/DDBJ whole genome shotgun (WGS) entry which is preliminary data.</text>
</comment>
<dbReference type="AlphaFoldDB" id="A0A849BTS2"/>